<keyword evidence="4" id="KW-1185">Reference proteome</keyword>
<dbReference type="PROSITE" id="PS51257">
    <property type="entry name" value="PROKAR_LIPOPROTEIN"/>
    <property type="match status" value="1"/>
</dbReference>
<organism evidence="3 4">
    <name type="scientific">Sinobaca qinghaiensis</name>
    <dbReference type="NCBI Taxonomy" id="342944"/>
    <lineage>
        <taxon>Bacteria</taxon>
        <taxon>Bacillati</taxon>
        <taxon>Bacillota</taxon>
        <taxon>Bacilli</taxon>
        <taxon>Bacillales</taxon>
        <taxon>Sporolactobacillaceae</taxon>
        <taxon>Sinobaca</taxon>
    </lineage>
</organism>
<dbReference type="AlphaFoldDB" id="A0A419UX58"/>
<name>A0A419UX58_9BACL</name>
<evidence type="ECO:0000256" key="2">
    <source>
        <dbReference type="SAM" id="SignalP"/>
    </source>
</evidence>
<dbReference type="PANTHER" id="PTHR42953:SF8">
    <property type="entry name" value="ZINT DOMAIN-CONTAINING PROTEIN"/>
    <property type="match status" value="1"/>
</dbReference>
<gene>
    <name evidence="3" type="ORF">ATL39_3128</name>
</gene>
<proteinExistence type="predicted"/>
<accession>A0A419UX58</accession>
<evidence type="ECO:0000313" key="4">
    <source>
        <dbReference type="Proteomes" id="UP000285120"/>
    </source>
</evidence>
<protein>
    <submittedName>
        <fullName evidence="3">Zinc transport system substrate-binding protein</fullName>
    </submittedName>
</protein>
<evidence type="ECO:0000313" key="3">
    <source>
        <dbReference type="EMBL" id="RKD69701.1"/>
    </source>
</evidence>
<sequence>MNETKGVYNMRRKILFSTALSTLLIAGACGNETENGGTSDEDRPLQVYTTLFAWESLASEIGGEYVEVENIVPPGSDAHSYEPTAQTMIDISDSDAFIYNGAGIDGFAESVEETADGVKMIEVSENMTLQGGSQASSSNAAEEGEAVDASYDVPEDVNIEGTADHYHTGDDVILTAESEEEGHWHWYARNYEDDEWRTVPDSEGNDYTGKAAVNGQQIKAVLFDDNEEPLVQSASVEIVIDDHGDEDPHVWLDPLLALEGAEKITEEFSALMPEHKEAFAANLEKVTNKLEGLDEQFTTLSEEADKHQFLVSHSGYGYWNQRYGIEQIGITGISPNQEPSQRQLQYIIKLAEDNDLNHVMLEQNISTKVAEVVQDETNAEALTIHNMESVMEDEQDEDYFSIMQENITNLEAALNE</sequence>
<dbReference type="OrthoDB" id="9810636at2"/>
<dbReference type="GO" id="GO:0030001">
    <property type="term" value="P:metal ion transport"/>
    <property type="evidence" value="ECO:0007669"/>
    <property type="project" value="InterPro"/>
</dbReference>
<dbReference type="InterPro" id="IPR050492">
    <property type="entry name" value="Bact_metal-bind_prot9"/>
</dbReference>
<reference evidence="3 4" key="1">
    <citation type="submission" date="2018-09" db="EMBL/GenBank/DDBJ databases">
        <title>Genomic Encyclopedia of Archaeal and Bacterial Type Strains, Phase II (KMG-II): from individual species to whole genera.</title>
        <authorList>
            <person name="Goeker M."/>
        </authorList>
    </citation>
    <scope>NUCLEOTIDE SEQUENCE [LARGE SCALE GENOMIC DNA]</scope>
    <source>
        <strain evidence="3 4">DSM 17008</strain>
    </source>
</reference>
<feature type="coiled-coil region" evidence="1">
    <location>
        <begin position="276"/>
        <end position="303"/>
    </location>
</feature>
<feature type="signal peptide" evidence="2">
    <location>
        <begin position="1"/>
        <end position="28"/>
    </location>
</feature>
<dbReference type="Pfam" id="PF01297">
    <property type="entry name" value="ZnuA"/>
    <property type="match status" value="1"/>
</dbReference>
<keyword evidence="1" id="KW-0175">Coiled coil</keyword>
<feature type="chain" id="PRO_5019125539" evidence="2">
    <location>
        <begin position="29"/>
        <end position="416"/>
    </location>
</feature>
<dbReference type="PANTHER" id="PTHR42953">
    <property type="entry name" value="HIGH-AFFINITY ZINC UPTAKE SYSTEM PROTEIN ZNUA-RELATED"/>
    <property type="match status" value="1"/>
</dbReference>
<dbReference type="Proteomes" id="UP000285120">
    <property type="component" value="Unassembled WGS sequence"/>
</dbReference>
<dbReference type="EMBL" id="RAPK01000011">
    <property type="protein sequence ID" value="RKD69701.1"/>
    <property type="molecule type" value="Genomic_DNA"/>
</dbReference>
<dbReference type="GO" id="GO:0046872">
    <property type="term" value="F:metal ion binding"/>
    <property type="evidence" value="ECO:0007669"/>
    <property type="project" value="InterPro"/>
</dbReference>
<keyword evidence="2" id="KW-0732">Signal</keyword>
<dbReference type="InterPro" id="IPR006127">
    <property type="entry name" value="ZnuA-like"/>
</dbReference>
<dbReference type="Gene3D" id="3.40.50.1980">
    <property type="entry name" value="Nitrogenase molybdenum iron protein domain"/>
    <property type="match status" value="2"/>
</dbReference>
<evidence type="ECO:0000256" key="1">
    <source>
        <dbReference type="SAM" id="Coils"/>
    </source>
</evidence>
<comment type="caution">
    <text evidence="3">The sequence shown here is derived from an EMBL/GenBank/DDBJ whole genome shotgun (WGS) entry which is preliminary data.</text>
</comment>
<dbReference type="SUPFAM" id="SSF53807">
    <property type="entry name" value="Helical backbone' metal receptor"/>
    <property type="match status" value="1"/>
</dbReference>